<evidence type="ECO:0000313" key="2">
    <source>
        <dbReference type="WBParaSite" id="PS1159_v2.g20718.t2"/>
    </source>
</evidence>
<sequence>MKSDEPPAVRNRKPNRIYRQSNLSSIQLSSKASAAASRRFHFHRSDDDDEGDRTDKDISEAIFTNKSPCSRNFQSTPLAISSKYRKKQIKNRSMYRYEKLEDETIQKEPKQNRFTRFLDGLVVGKSDSADYSEAWRQKFSHHPTWCDADMSLQQINAGKAEGNRVALYARAFFQRILYHIGTSVQKWPFVFLGVSFVLMLCCCYGLRYVTIEVDIVKLWVSQGGRLDEELNFLGRAQIEYAESLRRKTRDTKPASAPVQATINKQPKPPGLGQGPELPRENGLGGGFQVVIQTPHFIGENVLQKDGLLRHVKLMEEISQYKVDMFGANWTLADICFKPPAPTLPPGTLNVAIGTLLERIIPCIWITPIDCYWEGAKPLGPHPPLLLGDEVSAFVSSIPKGNITWKNLNPSAVINEVSTLLDLGTIKNFFQRAGIGAAYLDRPCIDPLDFECPKTSPNYFDRCAALEKFDAWNNNMDENDKIKLEEEIIAAPPNVTSQVNIIGDILGRKKRATDLKTVVVNVPPTTTFAPIPAAATNASKTTDEEYYNYDDDKDYPGIKQKHVEDPKVVRCTKYGKDFLRWLNENEQKWKLFLTPSEYPKYVDYGKHMTGGCQGFGRNIMKWPEDLIIGGIHRDNGTVTKAEALQSVFLVAGPHDVFLRFTGAKPDVKPGFDPSTWNDFKANAVIQAWQRNFTHHIYKHHLNRPDENVRVVHPLASTSIADMLEEFSQFQFFVIFIGYILMILYAGWTQFDWKGWWFSIQSATLIAILGVLLITFSSIAGLGLSSMIGVNFNAATTQIVPFLTLGLGIDDMFLLLHNYQELYLYSVRKNEIGVLLKETGMSICITSFNNILAFVAGIILPIPALRSFCAQTAILLCFNLLTTMFLFPALIASDLRRRKAGIRDMTPTCIPKGKITPTESTAQVLSTHNIVAAVHAHEEKEHPWYSLEGILHRWYIPMLHNKFAKVIIIVICCLMFGFGVVGLYQSKLGLELADVLPEGTAPAAFLKAREQYFSFYPMFIVLKGPHIDYPNQQTKIEQLRAKVAESDFVIKVDGKTSEPYWMSLMRMWLISLQEELDKGFEKGVIDKNNGSLYIRSTTDERINDEMLLARRLVCSYGAKYNCEGRISMVKLVDESGIINPEGFYNYLTAWYHVDNMMYYVSQAAFFPTPPPWGFDPWEDAMVPPAAPLYYSQIPFYLTDLIDTPPIVKMIKEIRGISEQFTDEGLPNYPAGLAFTFWEQYLHLTKNLATAILIIGGCVLLVISVIIFNVWAAGMVAIVVVSMTVELAGFMGLFGVKMNPISAVTLITAVGIGVEFTAHVVLAFLTSLGTREERMASAMRHMFIPVIHGGLSTLLGIIMLAFSEFDFVVKYFFVVMTALILIGLFNGLAMLPVMLSLFGPPCEIRPTDGSTILPPPPPLKKQQQKSEKNEEIITGNL</sequence>
<reference evidence="2" key="1">
    <citation type="submission" date="2022-11" db="UniProtKB">
        <authorList>
            <consortium name="WormBaseParasite"/>
        </authorList>
    </citation>
    <scope>IDENTIFICATION</scope>
</reference>
<dbReference type="Proteomes" id="UP000887580">
    <property type="component" value="Unplaced"/>
</dbReference>
<accession>A0AC35FTG2</accession>
<protein>
    <submittedName>
        <fullName evidence="2">SSD domain-containing protein</fullName>
    </submittedName>
</protein>
<organism evidence="1 2">
    <name type="scientific">Panagrolaimus sp. PS1159</name>
    <dbReference type="NCBI Taxonomy" id="55785"/>
    <lineage>
        <taxon>Eukaryota</taxon>
        <taxon>Metazoa</taxon>
        <taxon>Ecdysozoa</taxon>
        <taxon>Nematoda</taxon>
        <taxon>Chromadorea</taxon>
        <taxon>Rhabditida</taxon>
        <taxon>Tylenchina</taxon>
        <taxon>Panagrolaimomorpha</taxon>
        <taxon>Panagrolaimoidea</taxon>
        <taxon>Panagrolaimidae</taxon>
        <taxon>Panagrolaimus</taxon>
    </lineage>
</organism>
<evidence type="ECO:0000313" key="1">
    <source>
        <dbReference type="Proteomes" id="UP000887580"/>
    </source>
</evidence>
<proteinExistence type="predicted"/>
<name>A0AC35FTG2_9BILA</name>
<dbReference type="WBParaSite" id="PS1159_v2.g20718.t2">
    <property type="protein sequence ID" value="PS1159_v2.g20718.t2"/>
    <property type="gene ID" value="PS1159_v2.g20718"/>
</dbReference>